<dbReference type="EMBL" id="QWGR01000004">
    <property type="protein sequence ID" value="RIJ48803.1"/>
    <property type="molecule type" value="Genomic_DNA"/>
</dbReference>
<name>A0A399T4K2_9BACT</name>
<evidence type="ECO:0000313" key="2">
    <source>
        <dbReference type="Proteomes" id="UP000265926"/>
    </source>
</evidence>
<dbReference type="OrthoDB" id="1373932at2"/>
<accession>A0A399T4K2</accession>
<proteinExistence type="predicted"/>
<protein>
    <recommendedName>
        <fullName evidence="3">Addiction module protein</fullName>
    </recommendedName>
</protein>
<gene>
    <name evidence="1" type="ORF">D1614_09765</name>
</gene>
<reference evidence="1 2" key="1">
    <citation type="submission" date="2018-08" db="EMBL/GenBank/DDBJ databases">
        <title>Pallidiluteibacterium maritimus gen. nov., sp. nov., isolated from coastal sediment.</title>
        <authorList>
            <person name="Zhou L.Y."/>
        </authorList>
    </citation>
    <scope>NUCLEOTIDE SEQUENCE [LARGE SCALE GENOMIC DNA]</scope>
    <source>
        <strain evidence="1 2">XSD2</strain>
    </source>
</reference>
<comment type="caution">
    <text evidence="1">The sequence shown here is derived from an EMBL/GenBank/DDBJ whole genome shotgun (WGS) entry which is preliminary data.</text>
</comment>
<keyword evidence="2" id="KW-1185">Reference proteome</keyword>
<sequence length="79" mass="9078">MNIQAKKLELVDLILKTDKPALLELVSHILKQEKDDDWWDELPLSVKESIDLALEQVAKGEELSHDVVLQEIRAKYGLK</sequence>
<dbReference type="AlphaFoldDB" id="A0A399T4K2"/>
<dbReference type="RefSeq" id="WP_119437723.1">
    <property type="nucleotide sequence ID" value="NZ_QWGR01000004.1"/>
</dbReference>
<dbReference type="Proteomes" id="UP000265926">
    <property type="component" value="Unassembled WGS sequence"/>
</dbReference>
<organism evidence="1 2">
    <name type="scientific">Maribellus luteus</name>
    <dbReference type="NCBI Taxonomy" id="2305463"/>
    <lineage>
        <taxon>Bacteria</taxon>
        <taxon>Pseudomonadati</taxon>
        <taxon>Bacteroidota</taxon>
        <taxon>Bacteroidia</taxon>
        <taxon>Marinilabiliales</taxon>
        <taxon>Prolixibacteraceae</taxon>
        <taxon>Maribellus</taxon>
    </lineage>
</organism>
<evidence type="ECO:0008006" key="3">
    <source>
        <dbReference type="Google" id="ProtNLM"/>
    </source>
</evidence>
<evidence type="ECO:0000313" key="1">
    <source>
        <dbReference type="EMBL" id="RIJ48803.1"/>
    </source>
</evidence>